<evidence type="ECO:0000259" key="6">
    <source>
        <dbReference type="PROSITE" id="PS50172"/>
    </source>
</evidence>
<comment type="subcellular location">
    <subcellularLocation>
        <location evidence="1">Nucleus</location>
    </subcellularLocation>
</comment>
<keyword evidence="8" id="KW-1185">Reference proteome</keyword>
<evidence type="ECO:0000256" key="4">
    <source>
        <dbReference type="ARBA" id="ARBA00023242"/>
    </source>
</evidence>
<dbReference type="SMART" id="SM00292">
    <property type="entry name" value="BRCT"/>
    <property type="match status" value="1"/>
</dbReference>
<feature type="compositionally biased region" description="Low complexity" evidence="5">
    <location>
        <begin position="875"/>
        <end position="887"/>
    </location>
</feature>
<evidence type="ECO:0000256" key="5">
    <source>
        <dbReference type="SAM" id="MobiDB-lite"/>
    </source>
</evidence>
<dbReference type="Proteomes" id="UP001142055">
    <property type="component" value="Chromosome 1"/>
</dbReference>
<gene>
    <name evidence="7" type="ORF">RDWZM_003431</name>
</gene>
<name>A0A9Q0RSJ8_BLOTA</name>
<dbReference type="PANTHER" id="PTHR14212">
    <property type="entry name" value="U4/U6-ASSOCIATED RNA SPLICING FACTOR-RELATED"/>
    <property type="match status" value="1"/>
</dbReference>
<keyword evidence="3" id="KW-0508">mRNA splicing</keyword>
<reference evidence="7" key="1">
    <citation type="submission" date="2022-12" db="EMBL/GenBank/DDBJ databases">
        <title>Genome assemblies of Blomia tropicalis.</title>
        <authorList>
            <person name="Cui Y."/>
        </authorList>
    </citation>
    <scope>NUCLEOTIDE SEQUENCE</scope>
    <source>
        <tissue evidence="7">Adult mites</tissue>
    </source>
</reference>
<dbReference type="PROSITE" id="PS50172">
    <property type="entry name" value="BRCT"/>
    <property type="match status" value="1"/>
</dbReference>
<keyword evidence="4" id="KW-0539">Nucleus</keyword>
<accession>A0A9Q0RSJ8</accession>
<dbReference type="Pfam" id="PF00533">
    <property type="entry name" value="BRCT"/>
    <property type="match status" value="1"/>
</dbReference>
<dbReference type="GO" id="GO:0046540">
    <property type="term" value="C:U4/U6 x U5 tri-snRNP complex"/>
    <property type="evidence" value="ECO:0007669"/>
    <property type="project" value="InterPro"/>
</dbReference>
<dbReference type="InterPro" id="IPR010541">
    <property type="entry name" value="Prp3_C"/>
</dbReference>
<organism evidence="7 8">
    <name type="scientific">Blomia tropicalis</name>
    <name type="common">Mite</name>
    <dbReference type="NCBI Taxonomy" id="40697"/>
    <lineage>
        <taxon>Eukaryota</taxon>
        <taxon>Metazoa</taxon>
        <taxon>Ecdysozoa</taxon>
        <taxon>Arthropoda</taxon>
        <taxon>Chelicerata</taxon>
        <taxon>Arachnida</taxon>
        <taxon>Acari</taxon>
        <taxon>Acariformes</taxon>
        <taxon>Sarcoptiformes</taxon>
        <taxon>Astigmata</taxon>
        <taxon>Glycyphagoidea</taxon>
        <taxon>Echimyopodidae</taxon>
        <taxon>Blomia</taxon>
    </lineage>
</organism>
<proteinExistence type="predicted"/>
<sequence>MSSGNEVKSVKRSRFDMTEPPPASIPNQNKIQEMMVKACKDLEERKRQNLSSLLPTNMIQPKVEPIVDNSLSKLDNKARIAQLTAQIQARMANKPNLAIPQSFDDKGKFLKPTPLILNAEGRTVDQSGKEVQLIQRMPTLKANIRAQKKEQFIKLNHDKQTTNLTEVKFQDTRLDIKAPVRPKRNFKFHEKGTFETIGQKLRTKAQLELLQKEIAQKAKKTGISSAARLALLSSIVPKKQSKEDEVPDIEWWDSFVMKDTSYEESIKNTNEPKDKYDGITHLIEHPVQMKPPHESTKAALLPVFLTKKEQKKLRRQNRREAWKEKQEKIRMGLEAPPEPKLKLSNMMRALGQQAVQDPTKIEAHVREQMLKRQKAHEEANAARQLTGEQKKQKKIKKIKEDTSLGVYVSVYRVLNLNNPAKKFKVEANIRQLLMTGVVVIYKNINVVVVEGGPKQQKKFKRLMTSRIKWSEDYALNENNEIDKKTENKCFIVWEGLVKNRAFGEIKFKISPNESFAREVFKNHGVEHYWDLAYSIVKEVCLDIVFNDLAKKAKKFYQFKSTDNSYAKQSSEANESTKTNFTSNVNETFINYADDINVSKNSILQKSTKVTYADKSQQTTNISVNSSEVPCNFYDAYKSQMKSVETQTDYDNSIQLSESSTISCCANDNLKKILNLNTWSAFNSFIQDLLQNDSCFPKPNETSSTKNGKLSNISCSRNVDMLSGDFVEIEPQKFESPNTVILTKNVELEKIVDANDTCLTDSVDSKSAENCSGKKMNCDNNSEQLKKNYLVQTGDSIQGQKKRKPELLNKLSIMENECFENISNVVELGEETENNPKPANKKMKKEETVINDGNFKKSETKRDSRTKKPSTEKSNETSSSNESHVSKNLKYSQRTTPKEKKKYVIIYSGMKSNEIEKMENARSILKFELVKEWTNDVTHLVVNLEKGSSKQKMLTKRSFKCLMALVGHKWIVSFDWISDSLKVSRFLNELPYEIQGFRNCLKMDCPLISRTTKPPSFFNYVVFLMGTFPNFPGQISELSQIIEIGKGTVTLNKDEFNNMMKTKKNGMKFLVVTHDGKSKFKNAINISLTEFINCITVLNFNFKV</sequence>
<evidence type="ECO:0000256" key="3">
    <source>
        <dbReference type="ARBA" id="ARBA00023187"/>
    </source>
</evidence>
<dbReference type="Gene3D" id="3.40.50.10190">
    <property type="entry name" value="BRCT domain"/>
    <property type="match status" value="1"/>
</dbReference>
<dbReference type="GO" id="GO:0000398">
    <property type="term" value="P:mRNA splicing, via spliceosome"/>
    <property type="evidence" value="ECO:0007669"/>
    <property type="project" value="InterPro"/>
</dbReference>
<dbReference type="Pfam" id="PF06544">
    <property type="entry name" value="Prp3_C"/>
    <property type="match status" value="1"/>
</dbReference>
<feature type="compositionally biased region" description="Basic and acidic residues" evidence="5">
    <location>
        <begin position="843"/>
        <end position="862"/>
    </location>
</feature>
<dbReference type="CDD" id="cd24162">
    <property type="entry name" value="Prp3_C"/>
    <property type="match status" value="1"/>
</dbReference>
<evidence type="ECO:0000313" key="7">
    <source>
        <dbReference type="EMBL" id="KAJ6224886.1"/>
    </source>
</evidence>
<dbReference type="InterPro" id="IPR001357">
    <property type="entry name" value="BRCT_dom"/>
</dbReference>
<keyword evidence="2" id="KW-0507">mRNA processing</keyword>
<dbReference type="SUPFAM" id="SSF52113">
    <property type="entry name" value="BRCT domain"/>
    <property type="match status" value="1"/>
</dbReference>
<evidence type="ECO:0000256" key="1">
    <source>
        <dbReference type="ARBA" id="ARBA00004123"/>
    </source>
</evidence>
<dbReference type="InterPro" id="IPR027104">
    <property type="entry name" value="Prp3"/>
</dbReference>
<protein>
    <recommendedName>
        <fullName evidence="6">BRCT domain-containing protein</fullName>
    </recommendedName>
</protein>
<dbReference type="PANTHER" id="PTHR14212:SF0">
    <property type="entry name" value="U4_U6 SMALL NUCLEAR RIBONUCLEOPROTEIN PRP3"/>
    <property type="match status" value="1"/>
</dbReference>
<feature type="domain" description="BRCT" evidence="6">
    <location>
        <begin position="927"/>
        <end position="993"/>
    </location>
</feature>
<feature type="region of interest" description="Disordered" evidence="5">
    <location>
        <begin position="1"/>
        <end position="28"/>
    </location>
</feature>
<evidence type="ECO:0000313" key="8">
    <source>
        <dbReference type="Proteomes" id="UP001142055"/>
    </source>
</evidence>
<comment type="caution">
    <text evidence="7">The sequence shown here is derived from an EMBL/GenBank/DDBJ whole genome shotgun (WGS) entry which is preliminary data.</text>
</comment>
<dbReference type="InterPro" id="IPR013881">
    <property type="entry name" value="Pre-mRNA_splic_Prp3_dom"/>
</dbReference>
<feature type="region of interest" description="Disordered" evidence="5">
    <location>
        <begin position="828"/>
        <end position="894"/>
    </location>
</feature>
<dbReference type="AlphaFoldDB" id="A0A9Q0RSJ8"/>
<evidence type="ECO:0000256" key="2">
    <source>
        <dbReference type="ARBA" id="ARBA00022664"/>
    </source>
</evidence>
<dbReference type="InterPro" id="IPR036420">
    <property type="entry name" value="BRCT_dom_sf"/>
</dbReference>
<dbReference type="EMBL" id="JAPWDV010000001">
    <property type="protein sequence ID" value="KAJ6224886.1"/>
    <property type="molecule type" value="Genomic_DNA"/>
</dbReference>
<dbReference type="Pfam" id="PF08572">
    <property type="entry name" value="PRP3"/>
    <property type="match status" value="1"/>
</dbReference>